<keyword evidence="4 6" id="KW-0067">ATP-binding</keyword>
<reference evidence="6 7" key="1">
    <citation type="submission" date="2018-12" db="EMBL/GenBank/DDBJ databases">
        <title>bacterium Hansschlegelia zhihuaiae S113.</title>
        <authorList>
            <person name="He J."/>
        </authorList>
    </citation>
    <scope>NUCLEOTIDE SEQUENCE [LARGE SCALE GENOMIC DNA]</scope>
    <source>
        <strain evidence="6 7">S 113</strain>
    </source>
</reference>
<dbReference type="InterPro" id="IPR003439">
    <property type="entry name" value="ABC_transporter-like_ATP-bd"/>
</dbReference>
<dbReference type="PROSITE" id="PS00211">
    <property type="entry name" value="ABC_TRANSPORTER_1"/>
    <property type="match status" value="1"/>
</dbReference>
<dbReference type="OrthoDB" id="9807242at2"/>
<dbReference type="CDD" id="cd03293">
    <property type="entry name" value="ABC_NrtD_SsuB_transporters"/>
    <property type="match status" value="1"/>
</dbReference>
<comment type="caution">
    <text evidence="6">The sequence shown here is derived from an EMBL/GenBank/DDBJ whole genome shotgun (WGS) entry which is preliminary data.</text>
</comment>
<dbReference type="Gene3D" id="3.40.50.300">
    <property type="entry name" value="P-loop containing nucleotide triphosphate hydrolases"/>
    <property type="match status" value="1"/>
</dbReference>
<dbReference type="InterPro" id="IPR027417">
    <property type="entry name" value="P-loop_NTPase"/>
</dbReference>
<dbReference type="Pfam" id="PF00005">
    <property type="entry name" value="ABC_tran"/>
    <property type="match status" value="1"/>
</dbReference>
<comment type="similarity">
    <text evidence="1">Belongs to the ABC transporter superfamily.</text>
</comment>
<evidence type="ECO:0000256" key="3">
    <source>
        <dbReference type="ARBA" id="ARBA00022741"/>
    </source>
</evidence>
<protein>
    <submittedName>
        <fullName evidence="6">ABC transporter ATP-binding protein</fullName>
    </submittedName>
</protein>
<dbReference type="InterPro" id="IPR017871">
    <property type="entry name" value="ABC_transporter-like_CS"/>
</dbReference>
<organism evidence="6 7">
    <name type="scientific">Hansschlegelia zhihuaiae</name>
    <dbReference type="NCBI Taxonomy" id="405005"/>
    <lineage>
        <taxon>Bacteria</taxon>
        <taxon>Pseudomonadati</taxon>
        <taxon>Pseudomonadota</taxon>
        <taxon>Alphaproteobacteria</taxon>
        <taxon>Hyphomicrobiales</taxon>
        <taxon>Methylopilaceae</taxon>
        <taxon>Hansschlegelia</taxon>
    </lineage>
</organism>
<feature type="domain" description="ABC transporter" evidence="5">
    <location>
        <begin position="4"/>
        <end position="237"/>
    </location>
</feature>
<dbReference type="AlphaFoldDB" id="A0A4Q0MGU4"/>
<keyword evidence="7" id="KW-1185">Reference proteome</keyword>
<dbReference type="GO" id="GO:0016887">
    <property type="term" value="F:ATP hydrolysis activity"/>
    <property type="evidence" value="ECO:0007669"/>
    <property type="project" value="InterPro"/>
</dbReference>
<name>A0A4Q0MGU4_9HYPH</name>
<dbReference type="PANTHER" id="PTHR42788">
    <property type="entry name" value="TAURINE IMPORT ATP-BINDING PROTEIN-RELATED"/>
    <property type="match status" value="1"/>
</dbReference>
<accession>A0A4Q0MGU4</accession>
<dbReference type="Proteomes" id="UP000289708">
    <property type="component" value="Unassembled WGS sequence"/>
</dbReference>
<gene>
    <name evidence="6" type="ORF">EK403_13200</name>
</gene>
<dbReference type="InterPro" id="IPR050166">
    <property type="entry name" value="ABC_transporter_ATP-bind"/>
</dbReference>
<proteinExistence type="inferred from homology"/>
<dbReference type="RefSeq" id="WP_128777952.1">
    <property type="nucleotide sequence ID" value="NZ_RYFI01000012.1"/>
</dbReference>
<evidence type="ECO:0000256" key="4">
    <source>
        <dbReference type="ARBA" id="ARBA00022840"/>
    </source>
</evidence>
<keyword evidence="3" id="KW-0547">Nucleotide-binding</keyword>
<keyword evidence="2" id="KW-0813">Transport</keyword>
<evidence type="ECO:0000256" key="2">
    <source>
        <dbReference type="ARBA" id="ARBA00022448"/>
    </source>
</evidence>
<dbReference type="GO" id="GO:0005524">
    <property type="term" value="F:ATP binding"/>
    <property type="evidence" value="ECO:0007669"/>
    <property type="project" value="UniProtKB-KW"/>
</dbReference>
<dbReference type="InterPro" id="IPR003593">
    <property type="entry name" value="AAA+_ATPase"/>
</dbReference>
<evidence type="ECO:0000313" key="7">
    <source>
        <dbReference type="Proteomes" id="UP000289708"/>
    </source>
</evidence>
<dbReference type="SMART" id="SM00382">
    <property type="entry name" value="AAA"/>
    <property type="match status" value="1"/>
</dbReference>
<dbReference type="SUPFAM" id="SSF52540">
    <property type="entry name" value="P-loop containing nucleoside triphosphate hydrolases"/>
    <property type="match status" value="1"/>
</dbReference>
<evidence type="ECO:0000259" key="5">
    <source>
        <dbReference type="PROSITE" id="PS50893"/>
    </source>
</evidence>
<sequence length="255" mass="28843">MGRLSIENVSKIYGDPASEGAVVALRDVSLDIPDHAFCAILGHSGCGKTTLLNMVAGFERPTFGEVSIGGEPVSRPGWRNTMIFQEYALFPWMNVAENIEFGLEMKKLPQQEREEARRTYVDLVGLQGFETKYPRQLSGGMRQRVAIARALAVCPEVLLMDEPFAALDAQTRGAMQDELVRIWRREPKTVMLVTHSIDEAIKLADKVVVLSRRPGRVKDVVEIGLERPRDEDHADYIALRRRLRELIYDDFDERS</sequence>
<dbReference type="PANTHER" id="PTHR42788:SF13">
    <property type="entry name" value="ALIPHATIC SULFONATES IMPORT ATP-BINDING PROTEIN SSUB"/>
    <property type="match status" value="1"/>
</dbReference>
<dbReference type="EMBL" id="RYFI01000012">
    <property type="protein sequence ID" value="RXF72791.1"/>
    <property type="molecule type" value="Genomic_DNA"/>
</dbReference>
<dbReference type="PROSITE" id="PS50893">
    <property type="entry name" value="ABC_TRANSPORTER_2"/>
    <property type="match status" value="1"/>
</dbReference>
<evidence type="ECO:0000313" key="6">
    <source>
        <dbReference type="EMBL" id="RXF72791.1"/>
    </source>
</evidence>
<evidence type="ECO:0000256" key="1">
    <source>
        <dbReference type="ARBA" id="ARBA00005417"/>
    </source>
</evidence>